<keyword evidence="8 11" id="KW-0368">Histidine biosynthesis</keyword>
<dbReference type="InterPro" id="IPR036291">
    <property type="entry name" value="NAD(P)-bd_dom_sf"/>
</dbReference>
<keyword evidence="5 11" id="KW-0378">Hydrolase</keyword>
<dbReference type="InterPro" id="IPR020631">
    <property type="entry name" value="THF_DH/CycHdrlase_NAD-bd_dom"/>
</dbReference>
<dbReference type="Pfam" id="PF00763">
    <property type="entry name" value="THF_DHG_CYH"/>
    <property type="match status" value="1"/>
</dbReference>
<feature type="domain" description="Tetrahydrofolate dehydrogenase/cyclohydrolase NAD(P)-binding" evidence="13">
    <location>
        <begin position="145"/>
        <end position="300"/>
    </location>
</feature>
<comment type="caution">
    <text evidence="11">Lacks conserved residue(s) required for the propagation of feature annotation.</text>
</comment>
<keyword evidence="4 11" id="KW-0658">Purine biosynthesis</keyword>
<evidence type="ECO:0000259" key="12">
    <source>
        <dbReference type="Pfam" id="PF00763"/>
    </source>
</evidence>
<dbReference type="InterPro" id="IPR020630">
    <property type="entry name" value="THF_DH/CycHdrlase_cat_dom"/>
</dbReference>
<dbReference type="GO" id="GO:0035999">
    <property type="term" value="P:tetrahydrofolate interconversion"/>
    <property type="evidence" value="ECO:0007669"/>
    <property type="project" value="UniProtKB-UniRule"/>
</dbReference>
<comment type="similarity">
    <text evidence="11">Belongs to the tetrahydrofolate dehydrogenase/cyclohydrolase family.</text>
</comment>
<evidence type="ECO:0000256" key="6">
    <source>
        <dbReference type="ARBA" id="ARBA00022857"/>
    </source>
</evidence>
<dbReference type="GO" id="GO:0005829">
    <property type="term" value="C:cytosol"/>
    <property type="evidence" value="ECO:0007669"/>
    <property type="project" value="TreeGrafter"/>
</dbReference>
<dbReference type="GO" id="GO:0004488">
    <property type="term" value="F:methylenetetrahydrofolate dehydrogenase (NADP+) activity"/>
    <property type="evidence" value="ECO:0007669"/>
    <property type="project" value="UniProtKB-UniRule"/>
</dbReference>
<dbReference type="PANTHER" id="PTHR48099">
    <property type="entry name" value="C-1-TETRAHYDROFOLATE SYNTHASE, CYTOPLASMIC-RELATED"/>
    <property type="match status" value="1"/>
</dbReference>
<evidence type="ECO:0000256" key="9">
    <source>
        <dbReference type="ARBA" id="ARBA00023167"/>
    </source>
</evidence>
<organism evidence="14 15">
    <name type="scientific">Candidatus Buchananbacteria bacterium RIFCSPLOWO2_01_FULL_45_31</name>
    <dbReference type="NCBI Taxonomy" id="1797545"/>
    <lineage>
        <taxon>Bacteria</taxon>
        <taxon>Candidatus Buchananiibacteriota</taxon>
    </lineage>
</organism>
<dbReference type="Proteomes" id="UP000177250">
    <property type="component" value="Unassembled WGS sequence"/>
</dbReference>
<comment type="catalytic activity">
    <reaction evidence="11">
        <text>(6R)-5,10-methenyltetrahydrofolate + H2O = (6R)-10-formyltetrahydrofolate + H(+)</text>
        <dbReference type="Rhea" id="RHEA:23700"/>
        <dbReference type="ChEBI" id="CHEBI:15377"/>
        <dbReference type="ChEBI" id="CHEBI:15378"/>
        <dbReference type="ChEBI" id="CHEBI:57455"/>
        <dbReference type="ChEBI" id="CHEBI:195366"/>
        <dbReference type="EC" id="3.5.4.9"/>
    </reaction>
</comment>
<gene>
    <name evidence="11" type="primary">folD</name>
    <name evidence="14" type="ORF">A3B15_01160</name>
</gene>
<evidence type="ECO:0000256" key="7">
    <source>
        <dbReference type="ARBA" id="ARBA00023002"/>
    </source>
</evidence>
<dbReference type="SUPFAM" id="SSF51735">
    <property type="entry name" value="NAD(P)-binding Rossmann-fold domains"/>
    <property type="match status" value="1"/>
</dbReference>
<dbReference type="AlphaFoldDB" id="A0A1G1YPE4"/>
<dbReference type="UniPathway" id="UPA00193"/>
<sequence length="319" mass="34714">MPAKLIDGKKIAEEILLDLKKKISALPRPPGLAVILIGNNPASHLYVRNKKRACEKIGIVFHDYLCRGGVCPNTSEEKVLEMIDFLNNDQSIDGIIVQLPIPKKFDTAKIINAVLPEKDVDGFHPVNKEKFLNNQPGIISPLVQAINAAIQSTGRDLTGKNAVIIANNELYSQTRKKDLGNLGLKVKIITPSDNLEAETKKADVLVAILGRPNLIKKSMVKPGAIVIDVGTNLIDRNKPRAFSDSLINANENQGEKMRGKWAGDVDPEVAEAADYLTPVPGGIGPLTVAMLLKNVCELAEGNQNNNKARFASEAWRAIK</sequence>
<comment type="function">
    <text evidence="11">Catalyzes the oxidation of 5,10-methylenetetrahydrofolate to 5,10-methenyltetrahydrofolate and then the hydrolysis of 5,10-methenyltetrahydrofolate to 10-formyltetrahydrofolate.</text>
</comment>
<dbReference type="SUPFAM" id="SSF53223">
    <property type="entry name" value="Aminoacid dehydrogenase-like, N-terminal domain"/>
    <property type="match status" value="1"/>
</dbReference>
<evidence type="ECO:0000256" key="5">
    <source>
        <dbReference type="ARBA" id="ARBA00022801"/>
    </source>
</evidence>
<protein>
    <recommendedName>
        <fullName evidence="11">Bifunctional protein FolD</fullName>
    </recommendedName>
    <domain>
        <recommendedName>
            <fullName evidence="11">Methylenetetrahydrofolate dehydrogenase</fullName>
            <ecNumber evidence="11">1.5.1.5</ecNumber>
        </recommendedName>
    </domain>
    <domain>
        <recommendedName>
            <fullName evidence="11">Methenyltetrahydrofolate cyclohydrolase</fullName>
            <ecNumber evidence="11">3.5.4.9</ecNumber>
        </recommendedName>
    </domain>
</protein>
<evidence type="ECO:0000256" key="2">
    <source>
        <dbReference type="ARBA" id="ARBA00011738"/>
    </source>
</evidence>
<dbReference type="FunFam" id="3.40.50.10860:FF:000005">
    <property type="entry name" value="C-1-tetrahydrofolate synthase, cytoplasmic, putative"/>
    <property type="match status" value="1"/>
</dbReference>
<dbReference type="HAMAP" id="MF_01576">
    <property type="entry name" value="THF_DHG_CYH"/>
    <property type="match status" value="1"/>
</dbReference>
<keyword evidence="11" id="KW-0028">Amino-acid biosynthesis</keyword>
<keyword evidence="9 11" id="KW-0486">Methionine biosynthesis</keyword>
<feature type="binding site" evidence="11">
    <location>
        <position position="231"/>
    </location>
    <ligand>
        <name>NADP(+)</name>
        <dbReference type="ChEBI" id="CHEBI:58349"/>
    </ligand>
</feature>
<keyword evidence="6 11" id="KW-0521">NADP</keyword>
<evidence type="ECO:0000256" key="10">
    <source>
        <dbReference type="ARBA" id="ARBA00023268"/>
    </source>
</evidence>
<dbReference type="GO" id="GO:0000105">
    <property type="term" value="P:L-histidine biosynthetic process"/>
    <property type="evidence" value="ECO:0007669"/>
    <property type="project" value="UniProtKB-KW"/>
</dbReference>
<comment type="subunit">
    <text evidence="2 11">Homodimer.</text>
</comment>
<dbReference type="InterPro" id="IPR000672">
    <property type="entry name" value="THF_DH/CycHdrlase"/>
</dbReference>
<dbReference type="Gene3D" id="3.40.50.10860">
    <property type="entry name" value="Leucine Dehydrogenase, chain A, domain 1"/>
    <property type="match status" value="1"/>
</dbReference>
<keyword evidence="10 11" id="KW-0511">Multifunctional enzyme</keyword>
<dbReference type="EMBL" id="MHIO01000009">
    <property type="protein sequence ID" value="OGY54139.1"/>
    <property type="molecule type" value="Genomic_DNA"/>
</dbReference>
<dbReference type="EC" id="3.5.4.9" evidence="11"/>
<dbReference type="PANTHER" id="PTHR48099:SF5">
    <property type="entry name" value="C-1-TETRAHYDROFOLATE SYNTHASE, CYTOPLASMIC"/>
    <property type="match status" value="1"/>
</dbReference>
<keyword evidence="3 11" id="KW-0554">One-carbon metabolism</keyword>
<dbReference type="GO" id="GO:0006164">
    <property type="term" value="P:purine nucleotide biosynthetic process"/>
    <property type="evidence" value="ECO:0007669"/>
    <property type="project" value="UniProtKB-KW"/>
</dbReference>
<dbReference type="InterPro" id="IPR020867">
    <property type="entry name" value="THF_DH/CycHdrlase_CS"/>
</dbReference>
<evidence type="ECO:0000313" key="14">
    <source>
        <dbReference type="EMBL" id="OGY54139.1"/>
    </source>
</evidence>
<evidence type="ECO:0000256" key="11">
    <source>
        <dbReference type="HAMAP-Rule" id="MF_01576"/>
    </source>
</evidence>
<dbReference type="GO" id="GO:0009086">
    <property type="term" value="P:methionine biosynthetic process"/>
    <property type="evidence" value="ECO:0007669"/>
    <property type="project" value="UniProtKB-KW"/>
</dbReference>
<name>A0A1G1YPE4_9BACT</name>
<proteinExistence type="inferred from homology"/>
<evidence type="ECO:0000259" key="13">
    <source>
        <dbReference type="Pfam" id="PF02882"/>
    </source>
</evidence>
<feature type="domain" description="Tetrahydrofolate dehydrogenase/cyclohydrolase catalytic" evidence="12">
    <location>
        <begin position="6"/>
        <end position="121"/>
    </location>
</feature>
<comment type="caution">
    <text evidence="14">The sequence shown here is derived from an EMBL/GenBank/DDBJ whole genome shotgun (WGS) entry which is preliminary data.</text>
</comment>
<dbReference type="InterPro" id="IPR046346">
    <property type="entry name" value="Aminoacid_DH-like_N_sf"/>
</dbReference>
<evidence type="ECO:0000256" key="1">
    <source>
        <dbReference type="ARBA" id="ARBA00004777"/>
    </source>
</evidence>
<dbReference type="GO" id="GO:0004477">
    <property type="term" value="F:methenyltetrahydrofolate cyclohydrolase activity"/>
    <property type="evidence" value="ECO:0007669"/>
    <property type="project" value="UniProtKB-UniRule"/>
</dbReference>
<dbReference type="STRING" id="1797545.A3B15_01160"/>
<evidence type="ECO:0000256" key="3">
    <source>
        <dbReference type="ARBA" id="ARBA00022563"/>
    </source>
</evidence>
<dbReference type="EC" id="1.5.1.5" evidence="11"/>
<comment type="catalytic activity">
    <reaction evidence="11">
        <text>(6R)-5,10-methylene-5,6,7,8-tetrahydrofolate + NADP(+) = (6R)-5,10-methenyltetrahydrofolate + NADPH</text>
        <dbReference type="Rhea" id="RHEA:22812"/>
        <dbReference type="ChEBI" id="CHEBI:15636"/>
        <dbReference type="ChEBI" id="CHEBI:57455"/>
        <dbReference type="ChEBI" id="CHEBI:57783"/>
        <dbReference type="ChEBI" id="CHEBI:58349"/>
        <dbReference type="EC" id="1.5.1.5"/>
    </reaction>
</comment>
<comment type="pathway">
    <text evidence="1 11">One-carbon metabolism; tetrahydrofolate interconversion.</text>
</comment>
<dbReference type="PROSITE" id="PS00766">
    <property type="entry name" value="THF_DHG_CYH_1"/>
    <property type="match status" value="1"/>
</dbReference>
<accession>A0A1G1YPE4</accession>
<dbReference type="PRINTS" id="PR00085">
    <property type="entry name" value="THFDHDRGNASE"/>
</dbReference>
<reference evidence="14 15" key="1">
    <citation type="journal article" date="2016" name="Nat. Commun.">
        <title>Thousands of microbial genomes shed light on interconnected biogeochemical processes in an aquifer system.</title>
        <authorList>
            <person name="Anantharaman K."/>
            <person name="Brown C.T."/>
            <person name="Hug L.A."/>
            <person name="Sharon I."/>
            <person name="Castelle C.J."/>
            <person name="Probst A.J."/>
            <person name="Thomas B.C."/>
            <person name="Singh A."/>
            <person name="Wilkins M.J."/>
            <person name="Karaoz U."/>
            <person name="Brodie E.L."/>
            <person name="Williams K.H."/>
            <person name="Hubbard S.S."/>
            <person name="Banfield J.F."/>
        </authorList>
    </citation>
    <scope>NUCLEOTIDE SEQUENCE [LARGE SCALE GENOMIC DNA]</scope>
</reference>
<keyword evidence="7 11" id="KW-0560">Oxidoreductase</keyword>
<evidence type="ECO:0000256" key="4">
    <source>
        <dbReference type="ARBA" id="ARBA00022755"/>
    </source>
</evidence>
<evidence type="ECO:0000313" key="15">
    <source>
        <dbReference type="Proteomes" id="UP000177250"/>
    </source>
</evidence>
<evidence type="ECO:0000256" key="8">
    <source>
        <dbReference type="ARBA" id="ARBA00023102"/>
    </source>
</evidence>
<dbReference type="Gene3D" id="3.40.50.720">
    <property type="entry name" value="NAD(P)-binding Rossmann-like Domain"/>
    <property type="match status" value="1"/>
</dbReference>
<dbReference type="Pfam" id="PF02882">
    <property type="entry name" value="THF_DHG_CYH_C"/>
    <property type="match status" value="1"/>
</dbReference>